<feature type="region of interest" description="Disordered" evidence="1">
    <location>
        <begin position="37"/>
        <end position="57"/>
    </location>
</feature>
<reference evidence="3" key="1">
    <citation type="submission" date="2025-08" db="UniProtKB">
        <authorList>
            <consortium name="RefSeq"/>
        </authorList>
    </citation>
    <scope>IDENTIFICATION</scope>
</reference>
<sequence length="149" mass="16220">MAGEGEAAQAPRNRLLVSVSALIALCAKQISRVSRKFRTEISSPRTPPKSPLATPKQLLTTLSNKAITFRHKKRISEESETGGGEKDEGFGDGGLWQKTILMGEKCQPPDFSGVIYYDSNGKLINEIPLRSPRASPLPSFAFPATKDAY</sequence>
<evidence type="ECO:0000313" key="3">
    <source>
        <dbReference type="RefSeq" id="XP_010265696.1"/>
    </source>
</evidence>
<dbReference type="OMA" id="KAMTMVR"/>
<dbReference type="KEGG" id="nnu:104603373"/>
<dbReference type="RefSeq" id="XP_010265696.1">
    <property type="nucleotide sequence ID" value="XM_010267394.1"/>
</dbReference>
<feature type="region of interest" description="Disordered" evidence="1">
    <location>
        <begin position="70"/>
        <end position="91"/>
    </location>
</feature>
<dbReference type="FunCoup" id="A0A1U8AF80">
    <property type="interactions" value="596"/>
</dbReference>
<keyword evidence="2" id="KW-1185">Reference proteome</keyword>
<evidence type="ECO:0000256" key="1">
    <source>
        <dbReference type="SAM" id="MobiDB-lite"/>
    </source>
</evidence>
<accession>A0A1U8AF80</accession>
<gene>
    <name evidence="3" type="primary">LOC104603373</name>
</gene>
<dbReference type="GeneID" id="104603373"/>
<name>A0A1U8AF80_NELNU</name>
<dbReference type="Proteomes" id="UP000189703">
    <property type="component" value="Unplaced"/>
</dbReference>
<proteinExistence type="predicted"/>
<dbReference type="OrthoDB" id="755532at2759"/>
<dbReference type="PANTHER" id="PTHR33237:SF46">
    <property type="entry name" value="OS01G0606100 PROTEIN"/>
    <property type="match status" value="1"/>
</dbReference>
<organism evidence="2 3">
    <name type="scientific">Nelumbo nucifera</name>
    <name type="common">Sacred lotus</name>
    <dbReference type="NCBI Taxonomy" id="4432"/>
    <lineage>
        <taxon>Eukaryota</taxon>
        <taxon>Viridiplantae</taxon>
        <taxon>Streptophyta</taxon>
        <taxon>Embryophyta</taxon>
        <taxon>Tracheophyta</taxon>
        <taxon>Spermatophyta</taxon>
        <taxon>Magnoliopsida</taxon>
        <taxon>Proteales</taxon>
        <taxon>Nelumbonaceae</taxon>
        <taxon>Nelumbo</taxon>
    </lineage>
</organism>
<dbReference type="eggNOG" id="ENOG502S3R7">
    <property type="taxonomic scope" value="Eukaryota"/>
</dbReference>
<protein>
    <submittedName>
        <fullName evidence="3">Uncharacterized protein LOC104603373</fullName>
    </submittedName>
</protein>
<dbReference type="AlphaFoldDB" id="A0A1U8AF80"/>
<dbReference type="PANTHER" id="PTHR33237">
    <property type="entry name" value="F2P16.13 PROTEIN-RELATED"/>
    <property type="match status" value="1"/>
</dbReference>
<evidence type="ECO:0000313" key="2">
    <source>
        <dbReference type="Proteomes" id="UP000189703"/>
    </source>
</evidence>